<dbReference type="PANTHER" id="PTHR43384:SF6">
    <property type="entry name" value="SEPTUM SITE-DETERMINING PROTEIN MIND HOMOLOG, CHLOROPLASTIC"/>
    <property type="match status" value="1"/>
</dbReference>
<dbReference type="GO" id="GO:0016887">
    <property type="term" value="F:ATP hydrolysis activity"/>
    <property type="evidence" value="ECO:0007669"/>
    <property type="project" value="TreeGrafter"/>
</dbReference>
<dbReference type="SUPFAM" id="SSF52540">
    <property type="entry name" value="P-loop containing nucleoside triphosphate hydrolases"/>
    <property type="match status" value="1"/>
</dbReference>
<evidence type="ECO:0008006" key="4">
    <source>
        <dbReference type="Google" id="ProtNLM"/>
    </source>
</evidence>
<evidence type="ECO:0000256" key="1">
    <source>
        <dbReference type="ARBA" id="ARBA00022741"/>
    </source>
</evidence>
<name>A0A645I7X4_9ZZZZ</name>
<comment type="caution">
    <text evidence="3">The sequence shown here is derived from an EMBL/GenBank/DDBJ whole genome shotgun (WGS) entry which is preliminary data.</text>
</comment>
<reference evidence="3" key="1">
    <citation type="submission" date="2019-08" db="EMBL/GenBank/DDBJ databases">
        <authorList>
            <person name="Kucharzyk K."/>
            <person name="Murdoch R.W."/>
            <person name="Higgins S."/>
            <person name="Loffler F."/>
        </authorList>
    </citation>
    <scope>NUCLEOTIDE SEQUENCE</scope>
</reference>
<keyword evidence="2" id="KW-0067">ATP-binding</keyword>
<dbReference type="AlphaFoldDB" id="A0A645I7X4"/>
<keyword evidence="1" id="KW-0547">Nucleotide-binding</keyword>
<evidence type="ECO:0000256" key="2">
    <source>
        <dbReference type="ARBA" id="ARBA00022840"/>
    </source>
</evidence>
<dbReference type="GO" id="GO:0005829">
    <property type="term" value="C:cytosol"/>
    <property type="evidence" value="ECO:0007669"/>
    <property type="project" value="TreeGrafter"/>
</dbReference>
<protein>
    <recommendedName>
        <fullName evidence="4">CobQ/CobB/MinD/ParA nucleotide binding domain-containing protein</fullName>
    </recommendedName>
</protein>
<accession>A0A645I7X4</accession>
<dbReference type="InterPro" id="IPR050625">
    <property type="entry name" value="ParA/MinD_ATPase"/>
</dbReference>
<dbReference type="GO" id="GO:0005524">
    <property type="term" value="F:ATP binding"/>
    <property type="evidence" value="ECO:0007669"/>
    <property type="project" value="UniProtKB-KW"/>
</dbReference>
<dbReference type="PANTHER" id="PTHR43384">
    <property type="entry name" value="SEPTUM SITE-DETERMINING PROTEIN MIND HOMOLOG, CHLOROPLASTIC-RELATED"/>
    <property type="match status" value="1"/>
</dbReference>
<organism evidence="3">
    <name type="scientific">bioreactor metagenome</name>
    <dbReference type="NCBI Taxonomy" id="1076179"/>
    <lineage>
        <taxon>unclassified sequences</taxon>
        <taxon>metagenomes</taxon>
        <taxon>ecological metagenomes</taxon>
    </lineage>
</organism>
<gene>
    <name evidence="3" type="ORF">SDC9_195037</name>
</gene>
<dbReference type="Gene3D" id="3.40.50.300">
    <property type="entry name" value="P-loop containing nucleotide triphosphate hydrolases"/>
    <property type="match status" value="1"/>
</dbReference>
<dbReference type="GO" id="GO:0051782">
    <property type="term" value="P:negative regulation of cell division"/>
    <property type="evidence" value="ECO:0007669"/>
    <property type="project" value="TreeGrafter"/>
</dbReference>
<dbReference type="EMBL" id="VSSQ01108923">
    <property type="protein sequence ID" value="MPN47435.1"/>
    <property type="molecule type" value="Genomic_DNA"/>
</dbReference>
<proteinExistence type="predicted"/>
<dbReference type="GO" id="GO:0009898">
    <property type="term" value="C:cytoplasmic side of plasma membrane"/>
    <property type="evidence" value="ECO:0007669"/>
    <property type="project" value="TreeGrafter"/>
</dbReference>
<sequence>MSYLVLEDEHIVILDMEAGLEHLGRSTVRSVDVLLVVVEPGRRSVETAVRIAEMGRSLGVGKVLAVLNKVSDDAQEAELRSLLDEGGIGTAAVIRYDAGLISGDLAGRPTVSPAAEEAVTGLVEMIIDGL</sequence>
<dbReference type="InterPro" id="IPR027417">
    <property type="entry name" value="P-loop_NTPase"/>
</dbReference>
<evidence type="ECO:0000313" key="3">
    <source>
        <dbReference type="EMBL" id="MPN47435.1"/>
    </source>
</evidence>